<dbReference type="KEGG" id="gtt:GUITHDRAFT_141788"/>
<gene>
    <name evidence="1" type="ORF">GUITHDRAFT_141788</name>
</gene>
<protein>
    <submittedName>
        <fullName evidence="1 2">Uncharacterized protein</fullName>
    </submittedName>
</protein>
<dbReference type="Proteomes" id="UP000011087">
    <property type="component" value="Unassembled WGS sequence"/>
</dbReference>
<dbReference type="GeneID" id="17298413"/>
<organism evidence="1">
    <name type="scientific">Guillardia theta (strain CCMP2712)</name>
    <name type="common">Cryptophyte</name>
    <dbReference type="NCBI Taxonomy" id="905079"/>
    <lineage>
        <taxon>Eukaryota</taxon>
        <taxon>Cryptophyceae</taxon>
        <taxon>Pyrenomonadales</taxon>
        <taxon>Geminigeraceae</taxon>
        <taxon>Guillardia</taxon>
    </lineage>
</organism>
<dbReference type="EnsemblProtists" id="EKX41807">
    <property type="protein sequence ID" value="EKX41807"/>
    <property type="gene ID" value="GUITHDRAFT_141788"/>
</dbReference>
<evidence type="ECO:0000313" key="2">
    <source>
        <dbReference type="EnsemblProtists" id="EKX41807"/>
    </source>
</evidence>
<dbReference type="AlphaFoldDB" id="L1J0J4"/>
<sequence>MLDRQTTFPHVPPPIDIVQAQCDVFATAAACASPSTDASQMISGRTISSFADLAAIYSTVTTLAPSLASSHSSQTFTRACSWNSVSQTCEYRCNHVYETLPSATSSSHATISQALTVSFGHSNKNLLDAGSVLPSLVFQQYGAGCTAFNIAPQANGNKACTICEDPNFNPPECSTATKFPDCMTVCNMLPNCTSLCTNILFGASPANVTSSMAERSSIEYRMSQGLDAFTADMQCCQQRKLASKSSSACAYELCFFEQFAANKSNGRDMWVDQTLVTAMAQDCSGGTCSVLGAVVTSSDGLLGSAMENNAVSAETPTLRADLFWNITMPQLRFDALLTSATVEAATGLVTIFPQTVRVDAFSFQSYVKNCTTSDPCNLQIGVLQQVLQTKYNILYLGLVASGRSEDVVSLLLTREDALSRWQETIPDVFPQVEGSMVPPFEPSPANLPLASAIDHFYSRRAVRRRVYGDSLEKEFGLDVGIKRVADCNATAGEGCFYPSGARQYDIARKPCRPMSLFRPQERDSLHIVGPHGGISWTCRWADLMVGIVGRVRPVVVLLQEGRGAGEAPQI</sequence>
<reference evidence="2" key="3">
    <citation type="submission" date="2015-06" db="UniProtKB">
        <authorList>
            <consortium name="EnsemblProtists"/>
        </authorList>
    </citation>
    <scope>IDENTIFICATION</scope>
</reference>
<dbReference type="EMBL" id="JH993021">
    <property type="protein sequence ID" value="EKX41807.1"/>
    <property type="molecule type" value="Genomic_DNA"/>
</dbReference>
<proteinExistence type="predicted"/>
<dbReference type="RefSeq" id="XP_005828787.1">
    <property type="nucleotide sequence ID" value="XM_005828730.1"/>
</dbReference>
<reference evidence="1 3" key="1">
    <citation type="journal article" date="2012" name="Nature">
        <title>Algal genomes reveal evolutionary mosaicism and the fate of nucleomorphs.</title>
        <authorList>
            <consortium name="DOE Joint Genome Institute"/>
            <person name="Curtis B.A."/>
            <person name="Tanifuji G."/>
            <person name="Burki F."/>
            <person name="Gruber A."/>
            <person name="Irimia M."/>
            <person name="Maruyama S."/>
            <person name="Arias M.C."/>
            <person name="Ball S.G."/>
            <person name="Gile G.H."/>
            <person name="Hirakawa Y."/>
            <person name="Hopkins J.F."/>
            <person name="Kuo A."/>
            <person name="Rensing S.A."/>
            <person name="Schmutz J."/>
            <person name="Symeonidi A."/>
            <person name="Elias M."/>
            <person name="Eveleigh R.J."/>
            <person name="Herman E.K."/>
            <person name="Klute M.J."/>
            <person name="Nakayama T."/>
            <person name="Obornik M."/>
            <person name="Reyes-Prieto A."/>
            <person name="Armbrust E.V."/>
            <person name="Aves S.J."/>
            <person name="Beiko R.G."/>
            <person name="Coutinho P."/>
            <person name="Dacks J.B."/>
            <person name="Durnford D.G."/>
            <person name="Fast N.M."/>
            <person name="Green B.R."/>
            <person name="Grisdale C.J."/>
            <person name="Hempel F."/>
            <person name="Henrissat B."/>
            <person name="Hoppner M.P."/>
            <person name="Ishida K."/>
            <person name="Kim E."/>
            <person name="Koreny L."/>
            <person name="Kroth P.G."/>
            <person name="Liu Y."/>
            <person name="Malik S.B."/>
            <person name="Maier U.G."/>
            <person name="McRose D."/>
            <person name="Mock T."/>
            <person name="Neilson J.A."/>
            <person name="Onodera N.T."/>
            <person name="Poole A.M."/>
            <person name="Pritham E.J."/>
            <person name="Richards T.A."/>
            <person name="Rocap G."/>
            <person name="Roy S.W."/>
            <person name="Sarai C."/>
            <person name="Schaack S."/>
            <person name="Shirato S."/>
            <person name="Slamovits C.H."/>
            <person name="Spencer D.F."/>
            <person name="Suzuki S."/>
            <person name="Worden A.Z."/>
            <person name="Zauner S."/>
            <person name="Barry K."/>
            <person name="Bell C."/>
            <person name="Bharti A.K."/>
            <person name="Crow J.A."/>
            <person name="Grimwood J."/>
            <person name="Kramer R."/>
            <person name="Lindquist E."/>
            <person name="Lucas S."/>
            <person name="Salamov A."/>
            <person name="McFadden G.I."/>
            <person name="Lane C.E."/>
            <person name="Keeling P.J."/>
            <person name="Gray M.W."/>
            <person name="Grigoriev I.V."/>
            <person name="Archibald J.M."/>
        </authorList>
    </citation>
    <scope>NUCLEOTIDE SEQUENCE</scope>
    <source>
        <strain evidence="1 3">CCMP2712</strain>
    </source>
</reference>
<evidence type="ECO:0000313" key="1">
    <source>
        <dbReference type="EMBL" id="EKX41807.1"/>
    </source>
</evidence>
<evidence type="ECO:0000313" key="3">
    <source>
        <dbReference type="Proteomes" id="UP000011087"/>
    </source>
</evidence>
<dbReference type="HOGENOM" id="CLU_478575_0_0_1"/>
<accession>L1J0J4</accession>
<keyword evidence="3" id="KW-1185">Reference proteome</keyword>
<dbReference type="PaxDb" id="55529-EKX41807"/>
<name>L1J0J4_GUITC</name>
<reference evidence="3" key="2">
    <citation type="submission" date="2012-11" db="EMBL/GenBank/DDBJ databases">
        <authorList>
            <person name="Kuo A."/>
            <person name="Curtis B.A."/>
            <person name="Tanifuji G."/>
            <person name="Burki F."/>
            <person name="Gruber A."/>
            <person name="Irimia M."/>
            <person name="Maruyama S."/>
            <person name="Arias M.C."/>
            <person name="Ball S.G."/>
            <person name="Gile G.H."/>
            <person name="Hirakawa Y."/>
            <person name="Hopkins J.F."/>
            <person name="Rensing S.A."/>
            <person name="Schmutz J."/>
            <person name="Symeonidi A."/>
            <person name="Elias M."/>
            <person name="Eveleigh R.J."/>
            <person name="Herman E.K."/>
            <person name="Klute M.J."/>
            <person name="Nakayama T."/>
            <person name="Obornik M."/>
            <person name="Reyes-Prieto A."/>
            <person name="Armbrust E.V."/>
            <person name="Aves S.J."/>
            <person name="Beiko R.G."/>
            <person name="Coutinho P."/>
            <person name="Dacks J.B."/>
            <person name="Durnford D.G."/>
            <person name="Fast N.M."/>
            <person name="Green B.R."/>
            <person name="Grisdale C."/>
            <person name="Hempe F."/>
            <person name="Henrissat B."/>
            <person name="Hoppner M.P."/>
            <person name="Ishida K.-I."/>
            <person name="Kim E."/>
            <person name="Koreny L."/>
            <person name="Kroth P.G."/>
            <person name="Liu Y."/>
            <person name="Malik S.-B."/>
            <person name="Maier U.G."/>
            <person name="McRose D."/>
            <person name="Mock T."/>
            <person name="Neilson J.A."/>
            <person name="Onodera N.T."/>
            <person name="Poole A.M."/>
            <person name="Pritham E.J."/>
            <person name="Richards T.A."/>
            <person name="Rocap G."/>
            <person name="Roy S.W."/>
            <person name="Sarai C."/>
            <person name="Schaack S."/>
            <person name="Shirato S."/>
            <person name="Slamovits C.H."/>
            <person name="Spencer D.F."/>
            <person name="Suzuki S."/>
            <person name="Worden A.Z."/>
            <person name="Zauner S."/>
            <person name="Barry K."/>
            <person name="Bell C."/>
            <person name="Bharti A.K."/>
            <person name="Crow J.A."/>
            <person name="Grimwood J."/>
            <person name="Kramer R."/>
            <person name="Lindquist E."/>
            <person name="Lucas S."/>
            <person name="Salamov A."/>
            <person name="McFadden G.I."/>
            <person name="Lane C.E."/>
            <person name="Keeling P.J."/>
            <person name="Gray M.W."/>
            <person name="Grigoriev I.V."/>
            <person name="Archibald J.M."/>
        </authorList>
    </citation>
    <scope>NUCLEOTIDE SEQUENCE</scope>
    <source>
        <strain evidence="3">CCMP2712</strain>
    </source>
</reference>